<evidence type="ECO:0000256" key="1">
    <source>
        <dbReference type="ARBA" id="ARBA00004442"/>
    </source>
</evidence>
<feature type="region of interest" description="Disordered" evidence="4">
    <location>
        <begin position="204"/>
        <end position="225"/>
    </location>
</feature>
<comment type="subcellular location">
    <subcellularLocation>
        <location evidence="1">Cell outer membrane</location>
    </subcellularLocation>
</comment>
<gene>
    <name evidence="5" type="ORF">CWE13_10570</name>
</gene>
<name>A0A432WQM4_9GAMM</name>
<evidence type="ECO:0000313" key="6">
    <source>
        <dbReference type="Proteomes" id="UP000286934"/>
    </source>
</evidence>
<feature type="compositionally biased region" description="Basic and acidic residues" evidence="4">
    <location>
        <begin position="210"/>
        <end position="225"/>
    </location>
</feature>
<feature type="compositionally biased region" description="Polar residues" evidence="4">
    <location>
        <begin position="8"/>
        <end position="18"/>
    </location>
</feature>
<dbReference type="AlphaFoldDB" id="A0A432WQM4"/>
<dbReference type="Gene3D" id="2.40.170.20">
    <property type="entry name" value="TonB-dependent receptor, beta-barrel domain"/>
    <property type="match status" value="1"/>
</dbReference>
<keyword evidence="6" id="KW-1185">Reference proteome</keyword>
<accession>A0A432WQM4</accession>
<evidence type="ECO:0000256" key="2">
    <source>
        <dbReference type="ARBA" id="ARBA00023136"/>
    </source>
</evidence>
<keyword evidence="3" id="KW-0998">Cell outer membrane</keyword>
<evidence type="ECO:0000256" key="4">
    <source>
        <dbReference type="SAM" id="MobiDB-lite"/>
    </source>
</evidence>
<dbReference type="Proteomes" id="UP000286934">
    <property type="component" value="Unassembled WGS sequence"/>
</dbReference>
<dbReference type="EMBL" id="PIPP01000005">
    <property type="protein sequence ID" value="RUO35977.1"/>
    <property type="molecule type" value="Genomic_DNA"/>
</dbReference>
<dbReference type="InterPro" id="IPR036942">
    <property type="entry name" value="Beta-barrel_TonB_sf"/>
</dbReference>
<feature type="region of interest" description="Disordered" evidence="4">
    <location>
        <begin position="1"/>
        <end position="22"/>
    </location>
</feature>
<organism evidence="5 6">
    <name type="scientific">Aliidiomarina shirensis</name>
    <dbReference type="NCBI Taxonomy" id="1048642"/>
    <lineage>
        <taxon>Bacteria</taxon>
        <taxon>Pseudomonadati</taxon>
        <taxon>Pseudomonadota</taxon>
        <taxon>Gammaproteobacteria</taxon>
        <taxon>Alteromonadales</taxon>
        <taxon>Idiomarinaceae</taxon>
        <taxon>Aliidiomarina</taxon>
    </lineage>
</organism>
<dbReference type="GO" id="GO:0009279">
    <property type="term" value="C:cell outer membrane"/>
    <property type="evidence" value="ECO:0007669"/>
    <property type="project" value="UniProtKB-SubCell"/>
</dbReference>
<evidence type="ECO:0000256" key="3">
    <source>
        <dbReference type="ARBA" id="ARBA00023237"/>
    </source>
</evidence>
<sequence length="861" mass="97699">MEQEQTDASDTKPVSNDSARQHVKKEIERIQVLGRHFLPEHQGSDGAFTLNRGFIDDLLQGNGNITDMLVFLPGVQGSEGALDVNQQQEIRSKLISISGAQPWQNQFIFDGVSNSSLIDPANSNRSANAINDVQGHPEAMFINQELVGAVTVYDSNVPARYGNLLGGVVDVEPRSAVSTPRLTLNYRTSQSQLNQYRLIDNLQENDDDGGIERDPPRKPNFDKESLSISTRWNITDKQSFVLSAARTTSTISEVSLLETVSTARESWSTSAQWTIDDVLLDRITVSGSYSPYRSDVILADVKDSEFSLRGGGYRFGINAQQEMFAWQTDWRLSWSHSENSRTAPQFYLPWYRAAGKNWGLNVGEVPFSIEGGYGDLDKEQEALQLSTAWDKGLGKLLGAEHALEWGADTSRSDISRSRPQASVIYSSPYRDSNIDCQATTLDCVEQSYRISLEALAEELGGEIDFSNPEHIFAFQENLLARGQYFRYRRIYPQDNIQVSLQQSSAYTELSSVWEKLRTDVGLRIDHDDFLNNLDISWRSRASYSVTDTTTLFTGANRYYAANLTAYAIREAQRPYIIQYRPVAQGVIGSWLDATSSDRFRYRFENVKTPYSDELTFGVRQALFGGFFSARWVRRENKDLITRGPTERFDGYTYIYQTNEGESQHNRYSISYYREWQNHGITFNVSHSENQTTAGSYDTAVEDVPDDELVFLSTQMNGNTEYTLMSFDDLTRRQDDFSRPVTANLVLRSHWNDQFSTTFTLSFVGEYESAFNTNLQREIEVTDGICESCEPVNVAYPVFEYVERPARTLLGAKMSWRPMQYPRVAVTLEISNLLNSRTHQIGRNQIGFETGRDIWLGVGLQW</sequence>
<protein>
    <recommendedName>
        <fullName evidence="7">TonB-dependent receptor plug domain-containing protein</fullName>
    </recommendedName>
</protein>
<proteinExistence type="predicted"/>
<keyword evidence="2" id="KW-0472">Membrane</keyword>
<evidence type="ECO:0000313" key="5">
    <source>
        <dbReference type="EMBL" id="RUO35977.1"/>
    </source>
</evidence>
<reference evidence="6" key="1">
    <citation type="journal article" date="2018" name="Front. Microbiol.">
        <title>Genome-Based Analysis Reveals the Taxonomy and Diversity of the Family Idiomarinaceae.</title>
        <authorList>
            <person name="Liu Y."/>
            <person name="Lai Q."/>
            <person name="Shao Z."/>
        </authorList>
    </citation>
    <scope>NUCLEOTIDE SEQUENCE [LARGE SCALE GENOMIC DNA]</scope>
    <source>
        <strain evidence="6">AIS</strain>
    </source>
</reference>
<evidence type="ECO:0008006" key="7">
    <source>
        <dbReference type="Google" id="ProtNLM"/>
    </source>
</evidence>
<comment type="caution">
    <text evidence="5">The sequence shown here is derived from an EMBL/GenBank/DDBJ whole genome shotgun (WGS) entry which is preliminary data.</text>
</comment>
<dbReference type="SUPFAM" id="SSF56935">
    <property type="entry name" value="Porins"/>
    <property type="match status" value="1"/>
</dbReference>